<dbReference type="InterPro" id="IPR009057">
    <property type="entry name" value="Homeodomain-like_sf"/>
</dbReference>
<feature type="DNA-binding region" description="H-T-H motif" evidence="5">
    <location>
        <begin position="38"/>
        <end position="57"/>
    </location>
</feature>
<dbReference type="InterPro" id="IPR041490">
    <property type="entry name" value="KstR2_TetR_C"/>
</dbReference>
<keyword evidence="8" id="KW-1185">Reference proteome</keyword>
<dbReference type="GO" id="GO:0000976">
    <property type="term" value="F:transcription cis-regulatory region binding"/>
    <property type="evidence" value="ECO:0007669"/>
    <property type="project" value="TreeGrafter"/>
</dbReference>
<sequence>MKELTGFPTKEQLRDMKRREIVRCAAKRFGQDGFENVPLEAIATDLGVTKAALYNYVSSKNDLLLQCYEVGMDRLVAAVEAAKDTSGTAAQRLSAVLEAYIMTMTQSDMQYLWSYTRPMVMYGDKRVVQAIRDKLDYAVRDLLIEGMKDQSFRPDIDPKLASLVILGAVNWVGIWYRPDGPKRADELAQKIAREALYGYLFKP</sequence>
<dbReference type="RefSeq" id="WP_184566242.1">
    <property type="nucleotide sequence ID" value="NZ_JACIEI010000008.1"/>
</dbReference>
<dbReference type="InterPro" id="IPR001647">
    <property type="entry name" value="HTH_TetR"/>
</dbReference>
<feature type="domain" description="HTH tetR-type" evidence="6">
    <location>
        <begin position="15"/>
        <end position="75"/>
    </location>
</feature>
<protein>
    <submittedName>
        <fullName evidence="7">AcrR family transcriptional regulator</fullName>
    </submittedName>
</protein>
<comment type="caution">
    <text evidence="7">The sequence shown here is derived from an EMBL/GenBank/DDBJ whole genome shotgun (WGS) entry which is preliminary data.</text>
</comment>
<dbReference type="SUPFAM" id="SSF48498">
    <property type="entry name" value="Tetracyclin repressor-like, C-terminal domain"/>
    <property type="match status" value="1"/>
</dbReference>
<keyword evidence="2" id="KW-0805">Transcription regulation</keyword>
<keyword evidence="4" id="KW-0804">Transcription</keyword>
<evidence type="ECO:0000259" key="6">
    <source>
        <dbReference type="PROSITE" id="PS50977"/>
    </source>
</evidence>
<keyword evidence="1" id="KW-0678">Repressor</keyword>
<organism evidence="7 8">
    <name type="scientific">Sulfitobacter undariae</name>
    <dbReference type="NCBI Taxonomy" id="1563671"/>
    <lineage>
        <taxon>Bacteria</taxon>
        <taxon>Pseudomonadati</taxon>
        <taxon>Pseudomonadota</taxon>
        <taxon>Alphaproteobacteria</taxon>
        <taxon>Rhodobacterales</taxon>
        <taxon>Roseobacteraceae</taxon>
        <taxon>Sulfitobacter</taxon>
    </lineage>
</organism>
<dbReference type="PROSITE" id="PS50977">
    <property type="entry name" value="HTH_TETR_2"/>
    <property type="match status" value="1"/>
</dbReference>
<evidence type="ECO:0000313" key="7">
    <source>
        <dbReference type="EMBL" id="MBB3994857.1"/>
    </source>
</evidence>
<keyword evidence="3 5" id="KW-0238">DNA-binding</keyword>
<dbReference type="GO" id="GO:0003700">
    <property type="term" value="F:DNA-binding transcription factor activity"/>
    <property type="evidence" value="ECO:0007669"/>
    <property type="project" value="TreeGrafter"/>
</dbReference>
<evidence type="ECO:0000256" key="5">
    <source>
        <dbReference type="PROSITE-ProRule" id="PRU00335"/>
    </source>
</evidence>
<gene>
    <name evidence="7" type="ORF">GGR95_002506</name>
</gene>
<evidence type="ECO:0000256" key="3">
    <source>
        <dbReference type="ARBA" id="ARBA00023125"/>
    </source>
</evidence>
<dbReference type="PRINTS" id="PR00455">
    <property type="entry name" value="HTHTETR"/>
</dbReference>
<evidence type="ECO:0000256" key="4">
    <source>
        <dbReference type="ARBA" id="ARBA00023163"/>
    </source>
</evidence>
<dbReference type="Pfam" id="PF00440">
    <property type="entry name" value="TetR_N"/>
    <property type="match status" value="1"/>
</dbReference>
<dbReference type="Proteomes" id="UP000530268">
    <property type="component" value="Unassembled WGS sequence"/>
</dbReference>
<dbReference type="PANTHER" id="PTHR30055:SF175">
    <property type="entry name" value="HTH-TYPE TRANSCRIPTIONAL REPRESSOR KSTR2"/>
    <property type="match status" value="1"/>
</dbReference>
<dbReference type="Pfam" id="PF17932">
    <property type="entry name" value="TetR_C_24"/>
    <property type="match status" value="1"/>
</dbReference>
<evidence type="ECO:0000256" key="1">
    <source>
        <dbReference type="ARBA" id="ARBA00022491"/>
    </source>
</evidence>
<name>A0A7W6E938_9RHOB</name>
<dbReference type="SUPFAM" id="SSF46689">
    <property type="entry name" value="Homeodomain-like"/>
    <property type="match status" value="1"/>
</dbReference>
<dbReference type="AlphaFoldDB" id="A0A7W6E938"/>
<dbReference type="Gene3D" id="1.10.357.10">
    <property type="entry name" value="Tetracycline Repressor, domain 2"/>
    <property type="match status" value="1"/>
</dbReference>
<dbReference type="InterPro" id="IPR036271">
    <property type="entry name" value="Tet_transcr_reg_TetR-rel_C_sf"/>
</dbReference>
<accession>A0A7W6E938</accession>
<dbReference type="PANTHER" id="PTHR30055">
    <property type="entry name" value="HTH-TYPE TRANSCRIPTIONAL REGULATOR RUTR"/>
    <property type="match status" value="1"/>
</dbReference>
<dbReference type="Gene3D" id="1.10.10.60">
    <property type="entry name" value="Homeodomain-like"/>
    <property type="match status" value="1"/>
</dbReference>
<dbReference type="InterPro" id="IPR050109">
    <property type="entry name" value="HTH-type_TetR-like_transc_reg"/>
</dbReference>
<dbReference type="EMBL" id="JACIEI010000008">
    <property type="protein sequence ID" value="MBB3994857.1"/>
    <property type="molecule type" value="Genomic_DNA"/>
</dbReference>
<reference evidence="7 8" key="1">
    <citation type="submission" date="2020-08" db="EMBL/GenBank/DDBJ databases">
        <title>Genomic Encyclopedia of Type Strains, Phase IV (KMG-IV): sequencing the most valuable type-strain genomes for metagenomic binning, comparative biology and taxonomic classification.</title>
        <authorList>
            <person name="Goeker M."/>
        </authorList>
    </citation>
    <scope>NUCLEOTIDE SEQUENCE [LARGE SCALE GENOMIC DNA]</scope>
    <source>
        <strain evidence="7 8">DSM 102234</strain>
    </source>
</reference>
<evidence type="ECO:0000313" key="8">
    <source>
        <dbReference type="Proteomes" id="UP000530268"/>
    </source>
</evidence>
<proteinExistence type="predicted"/>
<evidence type="ECO:0000256" key="2">
    <source>
        <dbReference type="ARBA" id="ARBA00023015"/>
    </source>
</evidence>